<protein>
    <recommendedName>
        <fullName evidence="3">T9SS type A sorting domain-containing protein</fullName>
    </recommendedName>
</protein>
<dbReference type="OrthoDB" id="892331at2"/>
<dbReference type="Proteomes" id="UP000305517">
    <property type="component" value="Unassembled WGS sequence"/>
</dbReference>
<sequence>MFYSSFSQFNGASTDASLSNFYYQASGGNNASQPFRVIAEAFPERVNVPFTGAIDYVSYNDKVLAYIRDNYPDFDWSRFDLRTNYPKFQFDNSQTAPDGVLDYVVICWRGNDGTPYSTGPNGTKISSGGGQVGATSISDFVFPATANRREYKIRYGRGGHTESYNTLGITHEVFTHEFAHNLYHSPHHSGANGAHGRHLYATYGWNMMGEVTRVMYSTSAWERWYLGWTELRTGPNQDNSNITGASSLVETNGLFTLRDFMSTGDVMRLNIPGTNQYLWLENRAGEGPFDQRIPVGWQHGGDGIPFQPAPRGLLAVVEDLGGSRSYPLGWTRVKDVNGLRVLSAEGQFDYTPSATRFPFNNHVWRDTYDYRNLRPNPAGGHNEATLIRLDADRSRVIRYDSCSANGDCFNGGNEGAILAVVDGKITDGFLGPHLGAQRVGYKIGLDTNPMLLPHQRYDAAADALRPVMLHGLSVEIVGVDPGTSDLTLRVRYDDTYIRQDTRWTGNLVVQDVPGAANGHDVNVRGGATLLLDRSGTPNRTQAGPQSDFVNPTTVRVATGARLNLELTAQLVLEGTGTQLYVEDQASIRATANSKLILRAGTTLSLNTRADLDDGGNSLVMEPGSRLIIRSTGVTITGRGTPQLMVYPNPAAQAVRFAVAGAVDGARWQYRLLNVHGKTIQSGSIHDPEGQMVLPGVPPGQYVLEATAPDGRQRLNKRIDVR</sequence>
<proteinExistence type="predicted"/>
<gene>
    <name evidence="1" type="ORF">FDY95_05525</name>
</gene>
<reference evidence="1 2" key="1">
    <citation type="submission" date="2019-05" db="EMBL/GenBank/DDBJ databases">
        <title>Hymenobacter edaphi sp. nov., isolated from abandoned arsenic-contaminated farmland soil.</title>
        <authorList>
            <person name="Nie L."/>
        </authorList>
    </citation>
    <scope>NUCLEOTIDE SEQUENCE [LARGE SCALE GENOMIC DNA]</scope>
    <source>
        <strain evidence="1 2">1-3-3-8</strain>
    </source>
</reference>
<evidence type="ECO:0008006" key="3">
    <source>
        <dbReference type="Google" id="ProtNLM"/>
    </source>
</evidence>
<dbReference type="AlphaFoldDB" id="A0A5R8WU22"/>
<comment type="caution">
    <text evidence="1">The sequence shown here is derived from an EMBL/GenBank/DDBJ whole genome shotgun (WGS) entry which is preliminary data.</text>
</comment>
<accession>A0A5R8WU22</accession>
<name>A0A5R8WU22_9BACT</name>
<dbReference type="RefSeq" id="WP_138075738.1">
    <property type="nucleotide sequence ID" value="NZ_VAJM01000002.1"/>
</dbReference>
<dbReference type="EMBL" id="VAJM01000002">
    <property type="protein sequence ID" value="TLM95247.1"/>
    <property type="molecule type" value="Genomic_DNA"/>
</dbReference>
<organism evidence="1 2">
    <name type="scientific">Hymenobacter jeollabukensis</name>
    <dbReference type="NCBI Taxonomy" id="2025313"/>
    <lineage>
        <taxon>Bacteria</taxon>
        <taxon>Pseudomonadati</taxon>
        <taxon>Bacteroidota</taxon>
        <taxon>Cytophagia</taxon>
        <taxon>Cytophagales</taxon>
        <taxon>Hymenobacteraceae</taxon>
        <taxon>Hymenobacter</taxon>
    </lineage>
</organism>
<evidence type="ECO:0000313" key="1">
    <source>
        <dbReference type="EMBL" id="TLM95247.1"/>
    </source>
</evidence>
<keyword evidence="2" id="KW-1185">Reference proteome</keyword>
<evidence type="ECO:0000313" key="2">
    <source>
        <dbReference type="Proteomes" id="UP000305517"/>
    </source>
</evidence>